<organism evidence="2 3">
    <name type="scientific">Puccinia graminis f. sp. tritici</name>
    <dbReference type="NCBI Taxonomy" id="56615"/>
    <lineage>
        <taxon>Eukaryota</taxon>
        <taxon>Fungi</taxon>
        <taxon>Dikarya</taxon>
        <taxon>Basidiomycota</taxon>
        <taxon>Pucciniomycotina</taxon>
        <taxon>Pucciniomycetes</taxon>
        <taxon>Pucciniales</taxon>
        <taxon>Pucciniaceae</taxon>
        <taxon>Puccinia</taxon>
    </lineage>
</organism>
<feature type="signal peptide" evidence="1">
    <location>
        <begin position="1"/>
        <end position="21"/>
    </location>
</feature>
<dbReference type="AlphaFoldDB" id="A0A5B0NKT3"/>
<accession>A0A5B0NKT3</accession>
<protein>
    <submittedName>
        <fullName evidence="2">Uncharacterized protein</fullName>
    </submittedName>
</protein>
<proteinExistence type="predicted"/>
<evidence type="ECO:0000313" key="2">
    <source>
        <dbReference type="EMBL" id="KAA1088608.1"/>
    </source>
</evidence>
<feature type="chain" id="PRO_5023053435" evidence="1">
    <location>
        <begin position="22"/>
        <end position="108"/>
    </location>
</feature>
<dbReference type="Proteomes" id="UP000325313">
    <property type="component" value="Unassembled WGS sequence"/>
</dbReference>
<keyword evidence="1" id="KW-0732">Signal</keyword>
<evidence type="ECO:0000313" key="3">
    <source>
        <dbReference type="Proteomes" id="UP000325313"/>
    </source>
</evidence>
<sequence length="108" mass="11759">MNVFAISLLVIILIGLDSSAARPAYGRGARDLGSNDPDLVTQYFEGGRFEQSLNHENLLVESDEPRDSSGPNGGQWSIKDLVRSVHEMFLGRSEKEKPGKPQVSNSAS</sequence>
<name>A0A5B0NKT3_PUCGR</name>
<gene>
    <name evidence="2" type="ORF">PGTUg99_006316</name>
</gene>
<reference evidence="2 3" key="1">
    <citation type="submission" date="2019-05" db="EMBL/GenBank/DDBJ databases">
        <title>Emergence of the Ug99 lineage of the wheat stem rust pathogen through somatic hybridization.</title>
        <authorList>
            <person name="Li F."/>
            <person name="Upadhyaya N.M."/>
            <person name="Sperschneider J."/>
            <person name="Matny O."/>
            <person name="Nguyen-Phuc H."/>
            <person name="Mago R."/>
            <person name="Raley C."/>
            <person name="Miller M.E."/>
            <person name="Silverstein K.A.T."/>
            <person name="Henningsen E."/>
            <person name="Hirsch C.D."/>
            <person name="Visser B."/>
            <person name="Pretorius Z.A."/>
            <person name="Steffenson B.J."/>
            <person name="Schwessinger B."/>
            <person name="Dodds P.N."/>
            <person name="Figueroa M."/>
        </authorList>
    </citation>
    <scope>NUCLEOTIDE SEQUENCE [LARGE SCALE GENOMIC DNA]</scope>
    <source>
        <strain evidence="2 3">Ug99</strain>
    </source>
</reference>
<comment type="caution">
    <text evidence="2">The sequence shown here is derived from an EMBL/GenBank/DDBJ whole genome shotgun (WGS) entry which is preliminary data.</text>
</comment>
<evidence type="ECO:0000256" key="1">
    <source>
        <dbReference type="SAM" id="SignalP"/>
    </source>
</evidence>
<dbReference type="EMBL" id="VDEP01000405">
    <property type="protein sequence ID" value="KAA1088608.1"/>
    <property type="molecule type" value="Genomic_DNA"/>
</dbReference>